<dbReference type="Proteomes" id="UP001190700">
    <property type="component" value="Unassembled WGS sequence"/>
</dbReference>
<proteinExistence type="inferred from homology"/>
<keyword evidence="3" id="KW-1185">Reference proteome</keyword>
<accession>A0AAE0FWM3</accession>
<dbReference type="InterPro" id="IPR035917">
    <property type="entry name" value="YjbQ-like_sf"/>
</dbReference>
<evidence type="ECO:0000256" key="1">
    <source>
        <dbReference type="ARBA" id="ARBA00005534"/>
    </source>
</evidence>
<dbReference type="Gene3D" id="2.60.120.460">
    <property type="entry name" value="YjbQ-like"/>
    <property type="match status" value="2"/>
</dbReference>
<evidence type="ECO:0000313" key="2">
    <source>
        <dbReference type="EMBL" id="KAK3267280.1"/>
    </source>
</evidence>
<dbReference type="NCBIfam" id="TIGR00149">
    <property type="entry name" value="TIGR00149_YjbQ"/>
    <property type="match status" value="2"/>
</dbReference>
<comment type="caution">
    <text evidence="2">The sequence shown here is derived from an EMBL/GenBank/DDBJ whole genome shotgun (WGS) entry which is preliminary data.</text>
</comment>
<dbReference type="EMBL" id="LGRX02012510">
    <property type="protein sequence ID" value="KAK3267280.1"/>
    <property type="molecule type" value="Genomic_DNA"/>
</dbReference>
<dbReference type="Pfam" id="PF01894">
    <property type="entry name" value="YjbQ"/>
    <property type="match status" value="2"/>
</dbReference>
<dbReference type="AlphaFoldDB" id="A0AAE0FWM3"/>
<protein>
    <recommendedName>
        <fullName evidence="4">Secondary thiamine-phosphate synthase enzyme</fullName>
    </recommendedName>
</protein>
<dbReference type="PANTHER" id="PTHR30615:SF8">
    <property type="entry name" value="UPF0047 PROTEIN C4A8.02C"/>
    <property type="match status" value="1"/>
</dbReference>
<name>A0AAE0FWM3_9CHLO</name>
<dbReference type="SUPFAM" id="SSF111038">
    <property type="entry name" value="YjbQ-like"/>
    <property type="match status" value="2"/>
</dbReference>
<dbReference type="InterPro" id="IPR001602">
    <property type="entry name" value="UPF0047_YjbQ-like"/>
</dbReference>
<evidence type="ECO:0000313" key="3">
    <source>
        <dbReference type="Proteomes" id="UP001190700"/>
    </source>
</evidence>
<dbReference type="PROSITE" id="PS01314">
    <property type="entry name" value="UPF0047"/>
    <property type="match status" value="2"/>
</dbReference>
<evidence type="ECO:0008006" key="4">
    <source>
        <dbReference type="Google" id="ProtNLM"/>
    </source>
</evidence>
<organism evidence="2 3">
    <name type="scientific">Cymbomonas tetramitiformis</name>
    <dbReference type="NCBI Taxonomy" id="36881"/>
    <lineage>
        <taxon>Eukaryota</taxon>
        <taxon>Viridiplantae</taxon>
        <taxon>Chlorophyta</taxon>
        <taxon>Pyramimonadophyceae</taxon>
        <taxon>Pyramimonadales</taxon>
        <taxon>Pyramimonadaceae</taxon>
        <taxon>Cymbomonas</taxon>
    </lineage>
</organism>
<dbReference type="PANTHER" id="PTHR30615">
    <property type="entry name" value="UNCHARACTERIZED PROTEIN YJBQ-RELATED"/>
    <property type="match status" value="1"/>
</dbReference>
<gene>
    <name evidence="2" type="ORF">CYMTET_24153</name>
</gene>
<sequence>MNTHQAGITQRVVTLRPEERGIYLMTRKIYQECQELKDVRAGMVNFFLQSTHAALSINENADPTVRTDLEGALERIVPPENGLQQSRLKTSLVGVSLDVPIHNGQLAFGTWQGLYLCDWTGKAGSSGLNLVVTLTELESAQATRKVTLKAPRRGCHLVTDEVAGAVDTVSSCSAGLLNLAIRHTSASLTVNENADPTVRTDMEAALNRIVPEKWNQEFFEHTMEGPDDMPAHVKSTLIGASVTVPVCEGRIALGTWQGVYLCEHRDVGGWGSGHEREVIVTLRPSRSAPS</sequence>
<comment type="similarity">
    <text evidence="1">Belongs to the UPF0047 family.</text>
</comment>
<reference evidence="2 3" key="1">
    <citation type="journal article" date="2015" name="Genome Biol. Evol.">
        <title>Comparative Genomics of a Bacterivorous Green Alga Reveals Evolutionary Causalities and Consequences of Phago-Mixotrophic Mode of Nutrition.</title>
        <authorList>
            <person name="Burns J.A."/>
            <person name="Paasch A."/>
            <person name="Narechania A."/>
            <person name="Kim E."/>
        </authorList>
    </citation>
    <scope>NUCLEOTIDE SEQUENCE [LARGE SCALE GENOMIC DNA]</scope>
    <source>
        <strain evidence="2 3">PLY_AMNH</strain>
    </source>
</reference>